<evidence type="ECO:0000313" key="3">
    <source>
        <dbReference type="Proteomes" id="UP000662200"/>
    </source>
</evidence>
<dbReference type="Proteomes" id="UP000662200">
    <property type="component" value="Unassembled WGS sequence"/>
</dbReference>
<comment type="caution">
    <text evidence="2">The sequence shown here is derived from an EMBL/GenBank/DDBJ whole genome shotgun (WGS) entry which is preliminary data.</text>
</comment>
<sequence>MSALESYRAMLRDVIGPALREAGLRGSRGRWSLRTPAGDHGIVELRTSPASSRIEVQFQVTLAVAPAAWLDFRATRGMRAPRGGPRAADGVWREHLSLDSPLVARFRAADRGWWVITDSPYAEGVGPVVADLLVEVALPRLRALLDREALCRELRGRTDLTARQGSAALCADTTRTATHAPQRREARRGPRGGESVGRVR</sequence>
<protein>
    <recommendedName>
        <fullName evidence="4">DUF4304 domain-containing protein</fullName>
    </recommendedName>
</protein>
<feature type="region of interest" description="Disordered" evidence="1">
    <location>
        <begin position="173"/>
        <end position="200"/>
    </location>
</feature>
<proteinExistence type="predicted"/>
<name>A0A8J3FFM9_9ACTN</name>
<reference evidence="2" key="1">
    <citation type="journal article" date="2014" name="Int. J. Syst. Evol. Microbiol.">
        <title>Complete genome sequence of Corynebacterium casei LMG S-19264T (=DSM 44701T), isolated from a smear-ripened cheese.</title>
        <authorList>
            <consortium name="US DOE Joint Genome Institute (JGI-PGF)"/>
            <person name="Walter F."/>
            <person name="Albersmeier A."/>
            <person name="Kalinowski J."/>
            <person name="Ruckert C."/>
        </authorList>
    </citation>
    <scope>NUCLEOTIDE SEQUENCE</scope>
    <source>
        <strain evidence="2">JCM 3091</strain>
    </source>
</reference>
<reference evidence="2" key="2">
    <citation type="submission" date="2020-09" db="EMBL/GenBank/DDBJ databases">
        <authorList>
            <person name="Sun Q."/>
            <person name="Ohkuma M."/>
        </authorList>
    </citation>
    <scope>NUCLEOTIDE SEQUENCE</scope>
    <source>
        <strain evidence="2">JCM 3091</strain>
    </source>
</reference>
<dbReference type="AlphaFoldDB" id="A0A8J3FFM9"/>
<gene>
    <name evidence="2" type="ORF">GCM10010124_02600</name>
</gene>
<keyword evidence="3" id="KW-1185">Reference proteome</keyword>
<dbReference type="EMBL" id="BMQC01000001">
    <property type="protein sequence ID" value="GGK13514.1"/>
    <property type="molecule type" value="Genomic_DNA"/>
</dbReference>
<organism evidence="2 3">
    <name type="scientific">Pilimelia terevasa</name>
    <dbReference type="NCBI Taxonomy" id="53372"/>
    <lineage>
        <taxon>Bacteria</taxon>
        <taxon>Bacillati</taxon>
        <taxon>Actinomycetota</taxon>
        <taxon>Actinomycetes</taxon>
        <taxon>Micromonosporales</taxon>
        <taxon>Micromonosporaceae</taxon>
        <taxon>Pilimelia</taxon>
    </lineage>
</organism>
<accession>A0A8J3FFM9</accession>
<evidence type="ECO:0000313" key="2">
    <source>
        <dbReference type="EMBL" id="GGK13514.1"/>
    </source>
</evidence>
<dbReference type="RefSeq" id="WP_189112269.1">
    <property type="nucleotide sequence ID" value="NZ_BMQC01000001.1"/>
</dbReference>
<evidence type="ECO:0000256" key="1">
    <source>
        <dbReference type="SAM" id="MobiDB-lite"/>
    </source>
</evidence>
<evidence type="ECO:0008006" key="4">
    <source>
        <dbReference type="Google" id="ProtNLM"/>
    </source>
</evidence>